<feature type="repeat" description="WD" evidence="3">
    <location>
        <begin position="279"/>
        <end position="310"/>
    </location>
</feature>
<sequence length="986" mass="110599">MFGIPQKKVRTEAPKAVAPRLFVPFRAIGYVTNEVPFNIQAKGQVYFLTTCVGTTFHIYDVAKMNLLFVGAHTSTPISALATHGDIVFVASGSNVVSFKRAKEIGRFSCGTDPRLSIASLEIFGQHIISICSDNTVKLNDHSTGELYTTINFDSSFTVTTLIHPSTYLNKILIGSNQGTMQLWNVRTSTMIYAFKGFNSPITCFTQTPVVDVIAIGLLDGSIMILNIRTDATIMSLKQEGKVTSITFRTDGQHVMASANMYGDIALWDLDRQKVLHVMKGAHDGTIPSIQFLNGQPILMSSGADNSVKQWIFDSLDGLPRLLKSRSGHHQPPTHIRYYGEDGHFILSAGRDRSLRTFSTVRDSQSTELSQGSMSKKSKLLNLKIDELKLPLITTVAASSAKEKEWDNILTAHWNEPGVRSWNYQRKALGAYIMTPKDGSSTKTVAISTCGNFGFVGSANGGIDMYNMQSGIFRRSFVEDGHSKSVTGLQPDRLNKILISGSLDGLLKLWDIKTGKCEHTVEMPSPITHLLLYPENNHLAVICDDLCIRIMDVENRRVVREFWGHTNRITDMTFSPDGHWLVSSSLDATIRTWDLPTGHMVDIFRCESIATSLTFSPTGDFLATAHVDNVGIFLWANRMQFTTVSLRGITEEDVIRVALPTSTTLEEENDEAENLYTTNEEMLALEPMIETPEQLTEQMITLSLLPKSKWQTLLSLDVIKARNKSKEAPKVPEKAPFFLGTLPGVEPKFVATKQDEERAHLTNTKVIRMNKLRPETVFMTLLKTGHATTTTTRRVVNEGQKDERQKTVVVMESDYSAFFDHLKTLNPSGVDFELRSMSLDKDFAELRYFLEAIEYLLRIRRDFELAEAYLNLFLKIHGDVLVANPDAGLDDEDDDEDEEEEEEDDSSVSDNDSDSEMESDTDSSEERGRKSKSKTNVKVKVNATKAGPLSVSMRLRRLMMEHQREWKRLEEMFQSTLCLIEFMRTKA</sequence>
<evidence type="ECO:0000256" key="4">
    <source>
        <dbReference type="SAM" id="MobiDB-lite"/>
    </source>
</evidence>
<dbReference type="SMART" id="SM00320">
    <property type="entry name" value="WD40"/>
    <property type="match status" value="10"/>
</dbReference>
<dbReference type="Pfam" id="PF25171">
    <property type="entry name" value="Beta-prop_WDR36-Utp21_1st"/>
    <property type="match status" value="1"/>
</dbReference>
<dbReference type="PROSITE" id="PS50294">
    <property type="entry name" value="WD_REPEATS_REGION"/>
    <property type="match status" value="2"/>
</dbReference>
<reference evidence="7" key="1">
    <citation type="journal article" date="2020" name="Fungal Divers.">
        <title>Resolving the Mortierellaceae phylogeny through synthesis of multi-gene phylogenetics and phylogenomics.</title>
        <authorList>
            <person name="Vandepol N."/>
            <person name="Liber J."/>
            <person name="Desiro A."/>
            <person name="Na H."/>
            <person name="Kennedy M."/>
            <person name="Barry K."/>
            <person name="Grigoriev I.V."/>
            <person name="Miller A.N."/>
            <person name="O'Donnell K."/>
            <person name="Stajich J.E."/>
            <person name="Bonito G."/>
        </authorList>
    </citation>
    <scope>NUCLEOTIDE SEQUENCE</scope>
    <source>
        <strain evidence="7">MES-2147</strain>
    </source>
</reference>
<dbReference type="GO" id="GO:0034388">
    <property type="term" value="C:Pwp2p-containing subcomplex of 90S preribosome"/>
    <property type="evidence" value="ECO:0007669"/>
    <property type="project" value="TreeGrafter"/>
</dbReference>
<dbReference type="SUPFAM" id="SSF50998">
    <property type="entry name" value="Quinoprotein alcohol dehydrogenase-like"/>
    <property type="match status" value="1"/>
</dbReference>
<dbReference type="Gene3D" id="2.130.10.10">
    <property type="entry name" value="YVTN repeat-like/Quinoprotein amine dehydrogenase"/>
    <property type="match status" value="2"/>
</dbReference>
<evidence type="ECO:0000259" key="5">
    <source>
        <dbReference type="Pfam" id="PF04192"/>
    </source>
</evidence>
<dbReference type="InterPro" id="IPR019775">
    <property type="entry name" value="WD40_repeat_CS"/>
</dbReference>
<evidence type="ECO:0008006" key="9">
    <source>
        <dbReference type="Google" id="ProtNLM"/>
    </source>
</evidence>
<feature type="region of interest" description="Disordered" evidence="4">
    <location>
        <begin position="884"/>
        <end position="938"/>
    </location>
</feature>
<keyword evidence="8" id="KW-1185">Reference proteome</keyword>
<dbReference type="InterPro" id="IPR015943">
    <property type="entry name" value="WD40/YVTN_repeat-like_dom_sf"/>
</dbReference>
<dbReference type="EMBL" id="JAAAHW010009442">
    <property type="protein sequence ID" value="KAF9940858.1"/>
    <property type="molecule type" value="Genomic_DNA"/>
</dbReference>
<evidence type="ECO:0000313" key="8">
    <source>
        <dbReference type="Proteomes" id="UP000749646"/>
    </source>
</evidence>
<dbReference type="PANTHER" id="PTHR22840">
    <property type="entry name" value="WD REPEAT-CONTAINING PROTEIN 36"/>
    <property type="match status" value="1"/>
</dbReference>
<dbReference type="GO" id="GO:0006364">
    <property type="term" value="P:rRNA processing"/>
    <property type="evidence" value="ECO:0007669"/>
    <property type="project" value="InterPro"/>
</dbReference>
<feature type="repeat" description="WD" evidence="3">
    <location>
        <begin position="478"/>
        <end position="519"/>
    </location>
</feature>
<dbReference type="SUPFAM" id="SSF50978">
    <property type="entry name" value="WD40 repeat-like"/>
    <property type="match status" value="1"/>
</dbReference>
<keyword evidence="2" id="KW-0677">Repeat</keyword>
<feature type="compositionally biased region" description="Acidic residues" evidence="4">
    <location>
        <begin position="887"/>
        <end position="922"/>
    </location>
</feature>
<organism evidence="7 8">
    <name type="scientific">Modicella reniformis</name>
    <dbReference type="NCBI Taxonomy" id="1440133"/>
    <lineage>
        <taxon>Eukaryota</taxon>
        <taxon>Fungi</taxon>
        <taxon>Fungi incertae sedis</taxon>
        <taxon>Mucoromycota</taxon>
        <taxon>Mortierellomycotina</taxon>
        <taxon>Mortierellomycetes</taxon>
        <taxon>Mortierellales</taxon>
        <taxon>Mortierellaceae</taxon>
        <taxon>Modicella</taxon>
    </lineage>
</organism>
<dbReference type="Pfam" id="PF25168">
    <property type="entry name" value="Beta-prop_WDR36-Utp21_2nd"/>
    <property type="match status" value="1"/>
</dbReference>
<dbReference type="OrthoDB" id="10250769at2759"/>
<dbReference type="Pfam" id="PF04192">
    <property type="entry name" value="Utp21"/>
    <property type="match status" value="1"/>
</dbReference>
<name>A0A9P6LT61_9FUNG</name>
<dbReference type="GO" id="GO:0032040">
    <property type="term" value="C:small-subunit processome"/>
    <property type="evidence" value="ECO:0007669"/>
    <property type="project" value="InterPro"/>
</dbReference>
<dbReference type="InterPro" id="IPR020472">
    <property type="entry name" value="WD40_PAC1"/>
</dbReference>
<dbReference type="PROSITE" id="PS50082">
    <property type="entry name" value="WD_REPEATS_2"/>
    <property type="match status" value="3"/>
</dbReference>
<evidence type="ECO:0000256" key="3">
    <source>
        <dbReference type="PROSITE-ProRule" id="PRU00221"/>
    </source>
</evidence>
<proteinExistence type="predicted"/>
<evidence type="ECO:0000313" key="7">
    <source>
        <dbReference type="EMBL" id="KAF9940858.1"/>
    </source>
</evidence>
<dbReference type="AlphaFoldDB" id="A0A9P6LT61"/>
<dbReference type="PROSITE" id="PS00678">
    <property type="entry name" value="WD_REPEATS_1"/>
    <property type="match status" value="2"/>
</dbReference>
<dbReference type="InterPro" id="IPR007319">
    <property type="entry name" value="WDR36/Utp21_C"/>
</dbReference>
<dbReference type="InterPro" id="IPR059157">
    <property type="entry name" value="WDR36-Utp21_N"/>
</dbReference>
<dbReference type="PANTHER" id="PTHR22840:SF12">
    <property type="entry name" value="WD REPEAT-CONTAINING PROTEIN 36"/>
    <property type="match status" value="1"/>
</dbReference>
<keyword evidence="1 3" id="KW-0853">WD repeat</keyword>
<feature type="repeat" description="WD" evidence="3">
    <location>
        <begin position="561"/>
        <end position="602"/>
    </location>
</feature>
<feature type="domain" description="WDR36/Utp21 C-terminal" evidence="5">
    <location>
        <begin position="692"/>
        <end position="901"/>
    </location>
</feature>
<protein>
    <recommendedName>
        <fullName evidence="9">Small-subunit processome Utp21 domain-containing protein</fullName>
    </recommendedName>
</protein>
<dbReference type="PRINTS" id="PR00320">
    <property type="entry name" value="GPROTEINBRPT"/>
</dbReference>
<dbReference type="InterPro" id="IPR011047">
    <property type="entry name" value="Quinoprotein_ADH-like_sf"/>
</dbReference>
<comment type="caution">
    <text evidence="7">The sequence shown here is derived from an EMBL/GenBank/DDBJ whole genome shotgun (WGS) entry which is preliminary data.</text>
</comment>
<feature type="domain" description="WDR36/Utp21 N-terminal" evidence="6">
    <location>
        <begin position="49"/>
        <end position="313"/>
    </location>
</feature>
<dbReference type="InterPro" id="IPR036322">
    <property type="entry name" value="WD40_repeat_dom_sf"/>
</dbReference>
<dbReference type="Proteomes" id="UP000749646">
    <property type="component" value="Unassembled WGS sequence"/>
</dbReference>
<dbReference type="CDD" id="cd00200">
    <property type="entry name" value="WD40"/>
    <property type="match status" value="1"/>
</dbReference>
<evidence type="ECO:0000256" key="1">
    <source>
        <dbReference type="ARBA" id="ARBA00022574"/>
    </source>
</evidence>
<evidence type="ECO:0000259" key="6">
    <source>
        <dbReference type="Pfam" id="PF25171"/>
    </source>
</evidence>
<evidence type="ECO:0000256" key="2">
    <source>
        <dbReference type="ARBA" id="ARBA00022737"/>
    </source>
</evidence>
<dbReference type="FunFam" id="2.130.10.10:FF:000200">
    <property type="entry name" value="U3 small nucleolar RNA-associated protein 21"/>
    <property type="match status" value="1"/>
</dbReference>
<accession>A0A9P6LT61</accession>
<dbReference type="InterPro" id="IPR001680">
    <property type="entry name" value="WD40_rpt"/>
</dbReference>
<gene>
    <name evidence="7" type="ORF">BGZ65_005881</name>
</gene>